<dbReference type="AlphaFoldDB" id="A0A8J7VQ83"/>
<name>A0A8J7VQ83_9GAMM</name>
<dbReference type="Proteomes" id="UP000675747">
    <property type="component" value="Unassembled WGS sequence"/>
</dbReference>
<dbReference type="InterPro" id="IPR036366">
    <property type="entry name" value="PGBDSf"/>
</dbReference>
<protein>
    <submittedName>
        <fullName evidence="2">Peptidoglycan-binding protein</fullName>
    </submittedName>
</protein>
<dbReference type="EMBL" id="JAGQFT010000002">
    <property type="protein sequence ID" value="MBR0561000.1"/>
    <property type="molecule type" value="Genomic_DNA"/>
</dbReference>
<reference evidence="2" key="2">
    <citation type="submission" date="2021-04" db="EMBL/GenBank/DDBJ databases">
        <authorList>
            <person name="Karlyshev A.V."/>
        </authorList>
    </citation>
    <scope>NUCLEOTIDE SEQUENCE</scope>
    <source>
        <strain evidence="2">LMG 29479</strain>
    </source>
</reference>
<dbReference type="Gene3D" id="1.10.101.10">
    <property type="entry name" value="PGBD-like superfamily/PGBD"/>
    <property type="match status" value="1"/>
</dbReference>
<evidence type="ECO:0000313" key="3">
    <source>
        <dbReference type="EMBL" id="MBS7456846.1"/>
    </source>
</evidence>
<dbReference type="InterPro" id="IPR002477">
    <property type="entry name" value="Peptidoglycan-bd-like"/>
</dbReference>
<proteinExistence type="predicted"/>
<evidence type="ECO:0000259" key="1">
    <source>
        <dbReference type="Pfam" id="PF01471"/>
    </source>
</evidence>
<gene>
    <name evidence="2" type="ORF">KB893_00490</name>
    <name evidence="3" type="ORF">KB893_006835</name>
</gene>
<keyword evidence="4" id="KW-1185">Reference proteome</keyword>
<dbReference type="InterPro" id="IPR036365">
    <property type="entry name" value="PGBD-like_sf"/>
</dbReference>
<dbReference type="SUPFAM" id="SSF53955">
    <property type="entry name" value="Lysozyme-like"/>
    <property type="match status" value="1"/>
</dbReference>
<reference evidence="3 4" key="1">
    <citation type="journal article" date="2021" name="Microbiol. Resour. Announc.">
        <title>Draft Genome Sequence of Coralloluteibacterium stylophorae LMG 29479T.</title>
        <authorList>
            <person name="Karlyshev A.V."/>
            <person name="Kudryashova E.B."/>
            <person name="Ariskina E.V."/>
            <person name="Conroy A.P."/>
            <person name="Abidueva E.Y."/>
        </authorList>
    </citation>
    <scope>NUCLEOTIDE SEQUENCE [LARGE SCALE GENOMIC DNA]</scope>
    <source>
        <strain evidence="3 4">LMG 29479</strain>
    </source>
</reference>
<comment type="caution">
    <text evidence="2">The sequence shown here is derived from an EMBL/GenBank/DDBJ whole genome shotgun (WGS) entry which is preliminary data.</text>
</comment>
<dbReference type="Gene3D" id="1.10.530.10">
    <property type="match status" value="1"/>
</dbReference>
<dbReference type="RefSeq" id="WP_211924970.1">
    <property type="nucleotide sequence ID" value="NZ_JAGQFT020000004.1"/>
</dbReference>
<accession>A0A8J7VQ83</accession>
<dbReference type="InterPro" id="IPR023346">
    <property type="entry name" value="Lysozyme-like_dom_sf"/>
</dbReference>
<feature type="domain" description="Peptidoglycan binding-like" evidence="1">
    <location>
        <begin position="223"/>
        <end position="283"/>
    </location>
</feature>
<evidence type="ECO:0000313" key="4">
    <source>
        <dbReference type="Proteomes" id="UP000675747"/>
    </source>
</evidence>
<evidence type="ECO:0000313" key="2">
    <source>
        <dbReference type="EMBL" id="MBR0561000.1"/>
    </source>
</evidence>
<organism evidence="2">
    <name type="scientific">Coralloluteibacterium stylophorae</name>
    <dbReference type="NCBI Taxonomy" id="1776034"/>
    <lineage>
        <taxon>Bacteria</taxon>
        <taxon>Pseudomonadati</taxon>
        <taxon>Pseudomonadota</taxon>
        <taxon>Gammaproteobacteria</taxon>
        <taxon>Lysobacterales</taxon>
        <taxon>Lysobacteraceae</taxon>
        <taxon>Coralloluteibacterium</taxon>
    </lineage>
</organism>
<sequence>MNNPIYDLMYRGESGAAGYNAFNRGTFTDGNGRERIRSGEPPMDFSRLTLGQVQDLQHLPREDPERVFAVGKYQIIPSTMDVAVARLGLDRSEPFTPELQDRIFTDYLLREKQHAVRDYIMGVPGVNLEEAQNGLAREWASFGDPYKDGRSYYGGANRAHISLAESAAALMTMRAAYADATARGASSDDAWHAAAAVDAQPIKQAWHEKGHAPPEGSLRRDDRGDAVRTLQEQLDQLGYTDAAGRALTADGVFGARTEQAVRAYQRDNGLTVDGIVGPETRAAVREQIPSRGAETLRAGATGLLDAAERGEDAVREAMERLARSSLGERWRQQLDEAHLRTDVPVQCDAPQTQDLARGER</sequence>
<dbReference type="Pfam" id="PF01471">
    <property type="entry name" value="PG_binding_1"/>
    <property type="match status" value="1"/>
</dbReference>
<dbReference type="EMBL" id="JAGQFT020000004">
    <property type="protein sequence ID" value="MBS7456846.1"/>
    <property type="molecule type" value="Genomic_DNA"/>
</dbReference>
<dbReference type="SUPFAM" id="SSF47090">
    <property type="entry name" value="PGBD-like"/>
    <property type="match status" value="1"/>
</dbReference>